<evidence type="ECO:0000313" key="1">
    <source>
        <dbReference type="EMBL" id="DAD90027.1"/>
    </source>
</evidence>
<dbReference type="EMBL" id="BK015076">
    <property type="protein sequence ID" value="DAD90027.1"/>
    <property type="molecule type" value="Genomic_DNA"/>
</dbReference>
<sequence>MTNKKMTNKIETPRGCIVITKYGTAQLKWNPGFRNLWSKSFDKAQKFIDHEVIRLCSPMVPFRSGMLDKSGILGTVPGEGEVVYNAPYARYHYYGRLMVGKAPKKLTNRNMQYHGAPRRGPKWFERMKRQHLRSILSGAAAITRG</sequence>
<protein>
    <submittedName>
        <fullName evidence="1">Minor capsid protein</fullName>
    </submittedName>
</protein>
<proteinExistence type="predicted"/>
<dbReference type="Pfam" id="PF11114">
    <property type="entry name" value="Minor_capsid_2"/>
    <property type="match status" value="1"/>
</dbReference>
<reference evidence="1" key="1">
    <citation type="journal article" date="2021" name="Proc. Natl. Acad. Sci. U.S.A.">
        <title>A Catalog of Tens of Thousands of Viruses from Human Metagenomes Reveals Hidden Associations with Chronic Diseases.</title>
        <authorList>
            <person name="Tisza M.J."/>
            <person name="Buck C.B."/>
        </authorList>
    </citation>
    <scope>NUCLEOTIDE SEQUENCE</scope>
    <source>
        <strain evidence="1">Ctlzn3</strain>
    </source>
</reference>
<dbReference type="InterPro" id="IPR021080">
    <property type="entry name" value="Minor_capsid_protein"/>
</dbReference>
<organism evidence="1">
    <name type="scientific">Siphoviridae sp. ctlzn3</name>
    <dbReference type="NCBI Taxonomy" id="2826450"/>
    <lineage>
        <taxon>Viruses</taxon>
        <taxon>Duplodnaviria</taxon>
        <taxon>Heunggongvirae</taxon>
        <taxon>Uroviricota</taxon>
        <taxon>Caudoviricetes</taxon>
    </lineage>
</organism>
<name>A0A8S5N7I8_9CAUD</name>
<accession>A0A8S5N7I8</accession>